<protein>
    <submittedName>
        <fullName evidence="1">Uncharacterized protein</fullName>
    </submittedName>
</protein>
<dbReference type="AlphaFoldDB" id="A0A317QIH8"/>
<name>A0A317QIH8_9ACTN</name>
<reference evidence="2" key="1">
    <citation type="submission" date="2018-05" db="EMBL/GenBank/DDBJ databases">
        <authorList>
            <person name="Klenk H.-P."/>
            <person name="Huntemann M."/>
            <person name="Clum A."/>
            <person name="Pillay M."/>
            <person name="Palaniappan K."/>
            <person name="Varghese N."/>
            <person name="Mikhailova N."/>
            <person name="Stamatis D."/>
            <person name="Reddy T."/>
            <person name="Daum C."/>
            <person name="Shapiro N."/>
            <person name="Ivanova N."/>
            <person name="Kyrpides N."/>
            <person name="Woyke T."/>
        </authorList>
    </citation>
    <scope>NUCLEOTIDE SEQUENCE [LARGE SCALE GENOMIC DNA]</scope>
    <source>
        <strain evidence="2">DSM 45417</strain>
    </source>
</reference>
<organism evidence="1 2">
    <name type="scientific">Geodermatophilus normandii</name>
    <dbReference type="NCBI Taxonomy" id="1137989"/>
    <lineage>
        <taxon>Bacteria</taxon>
        <taxon>Bacillati</taxon>
        <taxon>Actinomycetota</taxon>
        <taxon>Actinomycetes</taxon>
        <taxon>Geodermatophilales</taxon>
        <taxon>Geodermatophilaceae</taxon>
        <taxon>Geodermatophilus</taxon>
    </lineage>
</organism>
<proteinExistence type="predicted"/>
<accession>A0A317QIH8</accession>
<gene>
    <name evidence="1" type="ORF">JD79_02652</name>
</gene>
<sequence length="124" mass="13579">MVWAGKAWAALQALNDYAAQKSAGKHNLNFYRFCADPPPGSLTINPSWVAIGESDSTRNDPTTRSARMFPVPTAVNSSGTAFMEAHIKVQRRGGLAPRIHYVDDSQQSGMVYVGYFGRHLPLPD</sequence>
<evidence type="ECO:0000313" key="2">
    <source>
        <dbReference type="Proteomes" id="UP000246661"/>
    </source>
</evidence>
<keyword evidence="2" id="KW-1185">Reference proteome</keyword>
<dbReference type="Proteomes" id="UP000246661">
    <property type="component" value="Unassembled WGS sequence"/>
</dbReference>
<comment type="caution">
    <text evidence="1">The sequence shown here is derived from an EMBL/GenBank/DDBJ whole genome shotgun (WGS) entry which is preliminary data.</text>
</comment>
<evidence type="ECO:0000313" key="1">
    <source>
        <dbReference type="EMBL" id="PWW23478.1"/>
    </source>
</evidence>
<dbReference type="EMBL" id="QGTX01000001">
    <property type="protein sequence ID" value="PWW23478.1"/>
    <property type="molecule type" value="Genomic_DNA"/>
</dbReference>